<comment type="caution">
    <text evidence="2">The sequence shown here is derived from an EMBL/GenBank/DDBJ whole genome shotgun (WGS) entry which is preliminary data.</text>
</comment>
<feature type="region of interest" description="Disordered" evidence="1">
    <location>
        <begin position="228"/>
        <end position="266"/>
    </location>
</feature>
<feature type="compositionally biased region" description="Polar residues" evidence="1">
    <location>
        <begin position="20"/>
        <end position="35"/>
    </location>
</feature>
<keyword evidence="3" id="KW-1185">Reference proteome</keyword>
<accession>A0A9N8HHK1</accession>
<dbReference type="Proteomes" id="UP001153069">
    <property type="component" value="Unassembled WGS sequence"/>
</dbReference>
<organism evidence="2 3">
    <name type="scientific">Seminavis robusta</name>
    <dbReference type="NCBI Taxonomy" id="568900"/>
    <lineage>
        <taxon>Eukaryota</taxon>
        <taxon>Sar</taxon>
        <taxon>Stramenopiles</taxon>
        <taxon>Ochrophyta</taxon>
        <taxon>Bacillariophyta</taxon>
        <taxon>Bacillariophyceae</taxon>
        <taxon>Bacillariophycidae</taxon>
        <taxon>Naviculales</taxon>
        <taxon>Naviculaceae</taxon>
        <taxon>Seminavis</taxon>
    </lineage>
</organism>
<evidence type="ECO:0000313" key="3">
    <source>
        <dbReference type="Proteomes" id="UP001153069"/>
    </source>
</evidence>
<reference evidence="2" key="1">
    <citation type="submission" date="2020-06" db="EMBL/GenBank/DDBJ databases">
        <authorList>
            <consortium name="Plant Systems Biology data submission"/>
        </authorList>
    </citation>
    <scope>NUCLEOTIDE SEQUENCE</scope>
    <source>
        <strain evidence="2">D6</strain>
    </source>
</reference>
<dbReference type="Gene3D" id="1.25.40.20">
    <property type="entry name" value="Ankyrin repeat-containing domain"/>
    <property type="match status" value="1"/>
</dbReference>
<protein>
    <submittedName>
        <fullName evidence="2">Uncharacterized protein</fullName>
    </submittedName>
</protein>
<dbReference type="SUPFAM" id="SSF48403">
    <property type="entry name" value="Ankyrin repeat"/>
    <property type="match status" value="1"/>
</dbReference>
<dbReference type="EMBL" id="CAICTM010000539">
    <property type="protein sequence ID" value="CAB9512515.1"/>
    <property type="molecule type" value="Genomic_DNA"/>
</dbReference>
<evidence type="ECO:0000256" key="1">
    <source>
        <dbReference type="SAM" id="MobiDB-lite"/>
    </source>
</evidence>
<proteinExistence type="predicted"/>
<feature type="region of interest" description="Disordered" evidence="1">
    <location>
        <begin position="1"/>
        <end position="156"/>
    </location>
</feature>
<feature type="compositionally biased region" description="Low complexity" evidence="1">
    <location>
        <begin position="243"/>
        <end position="254"/>
    </location>
</feature>
<dbReference type="InterPro" id="IPR036770">
    <property type="entry name" value="Ankyrin_rpt-contain_sf"/>
</dbReference>
<feature type="compositionally biased region" description="Low complexity" evidence="1">
    <location>
        <begin position="63"/>
        <end position="88"/>
    </location>
</feature>
<dbReference type="AlphaFoldDB" id="A0A9N8HHK1"/>
<gene>
    <name evidence="2" type="ORF">SEMRO_540_G162960.1</name>
</gene>
<name>A0A9N8HHK1_9STRA</name>
<feature type="compositionally biased region" description="Low complexity" evidence="1">
    <location>
        <begin position="141"/>
        <end position="152"/>
    </location>
</feature>
<evidence type="ECO:0000313" key="2">
    <source>
        <dbReference type="EMBL" id="CAB9512515.1"/>
    </source>
</evidence>
<feature type="compositionally biased region" description="Polar residues" evidence="1">
    <location>
        <begin position="98"/>
        <end position="121"/>
    </location>
</feature>
<sequence length="852" mass="94425">MMASTTCTGEGVNNRLGDTVGQSAKQASRQSSTLREFQVRSRQKSSNGTSRRRRRRRVVNGGSATTTKSTSSPRGGPSGSSCSGSGSARRQRRSTGTLGNPSATRSNNRPSATRLRQSPTVRASPHLLAFHVPNGPRRRIGTSSRASSASSNRRVRTKRYRCRRYTMLLEEGQEEDEEQSVQEQLLLVADEDHGKVEDDDDDHSISSEQVQARNAYWESLLNTALTQLPTSETEDSKEDSTNEDSSSRSSSTSCGEEEDVTETSEGFSQLQDLEGDWTDLTKDPQVLLGIEFHGPLEDYSVPRTSSLADLLWARDYTTAEERILTHPEETAVFVDLPAQVTTTSKARGLPLHLAAAMRPLPPLSIFQLLLSVHPDASHQPEAKWGLLPLHLAVNLRPSNDNDKLLVTTKTNTTKSDMMIPILETLLAANPAAVVMKELYQGRTPLHVAVSTTQQSMDGRIPPVSHQVLTCLLEYIPSTEALWETDSWGDAAYDIALRESSTARSFVLLDNKDQNNWKPNPLWQLAPTHTTNGGNGGSSYYGCPDQKHLETMKKLLQQTPPPEDHSFHTDATSVTVSLSCASFVTEANDDSKVEESLLGEAEEEEDEEDILGSIVDDATFITAYTHERMSTVAEEVDTILDPTLEERDDDDDDATILTLIKPEDAIQSDDADFAMQPAVKTPDNVPYIPRAVQVEKVQLQLQVQVFRLARTCLQGKALRIKAAATVNPYFQVEFYHEPTDVSIVLHKSDAFCQQKDALWMPVRFAIDASLAQSMGMLLSIDVYHKHSVDDSKKKKTADEMIGGHQASPWELAQSHKKIPLKKEGHPKTVTGQLRLVSYEMTELNKKDCWRVFL</sequence>